<proteinExistence type="predicted"/>
<name>A0ABU4XTU4_9HYPH</name>
<comment type="caution">
    <text evidence="1">The sequence shown here is derived from an EMBL/GenBank/DDBJ whole genome shotgun (WGS) entry which is preliminary data.</text>
</comment>
<evidence type="ECO:0000313" key="1">
    <source>
        <dbReference type="EMBL" id="MDX8478141.1"/>
    </source>
</evidence>
<gene>
    <name evidence="1" type="ORF">RFN28_06560</name>
</gene>
<keyword evidence="2" id="KW-1185">Reference proteome</keyword>
<protein>
    <submittedName>
        <fullName evidence="1">Uncharacterized protein</fullName>
    </submittedName>
</protein>
<dbReference type="EMBL" id="JAVIIW010000005">
    <property type="protein sequence ID" value="MDX8478141.1"/>
    <property type="molecule type" value="Genomic_DNA"/>
</dbReference>
<reference evidence="1 2" key="1">
    <citation type="submission" date="2023-08" db="EMBL/GenBank/DDBJ databases">
        <title>Implementing the SeqCode for naming new Mesorhizobium species isolated from Vachellia karroo root nodules.</title>
        <authorList>
            <person name="Van Lill M."/>
        </authorList>
    </citation>
    <scope>NUCLEOTIDE SEQUENCE [LARGE SCALE GENOMIC DNA]</scope>
    <source>
        <strain evidence="1 2">VK24D</strain>
    </source>
</reference>
<accession>A0ABU4XTU4</accession>
<organism evidence="1 2">
    <name type="scientific">Mesorhizobium album</name>
    <dbReference type="NCBI Taxonomy" id="3072314"/>
    <lineage>
        <taxon>Bacteria</taxon>
        <taxon>Pseudomonadati</taxon>
        <taxon>Pseudomonadota</taxon>
        <taxon>Alphaproteobacteria</taxon>
        <taxon>Hyphomicrobiales</taxon>
        <taxon>Phyllobacteriaceae</taxon>
        <taxon>Mesorhizobium</taxon>
    </lineage>
</organism>
<evidence type="ECO:0000313" key="2">
    <source>
        <dbReference type="Proteomes" id="UP001287059"/>
    </source>
</evidence>
<sequence length="80" mass="8737">MGALAGFAASLVAYFVISHWAQHPGWWPHLWFSSIEQHYNMDGFEPPFSTAAYLRAFAVSVVRAVNVDGWVGVSVLALAG</sequence>
<dbReference type="Proteomes" id="UP001287059">
    <property type="component" value="Unassembled WGS sequence"/>
</dbReference>